<accession>A0A813G5S4</accession>
<dbReference type="AlphaFoldDB" id="A0A813G5S4"/>
<feature type="compositionally biased region" description="Basic and acidic residues" evidence="1">
    <location>
        <begin position="43"/>
        <end position="54"/>
    </location>
</feature>
<sequence>AGRSALETLVQDAVARERASREAAFEQMASKERQAKAAQSDQASDHEHRLSSLRSQFEELSERLRADLAAKCREWTTSTTRSSEASEAHAG</sequence>
<keyword evidence="3" id="KW-1185">Reference proteome</keyword>
<evidence type="ECO:0000313" key="2">
    <source>
        <dbReference type="EMBL" id="CAE8621640.1"/>
    </source>
</evidence>
<feature type="region of interest" description="Disordered" evidence="1">
    <location>
        <begin position="72"/>
        <end position="91"/>
    </location>
</feature>
<protein>
    <submittedName>
        <fullName evidence="2">Uncharacterized protein</fullName>
    </submittedName>
</protein>
<organism evidence="2 3">
    <name type="scientific">Polarella glacialis</name>
    <name type="common">Dinoflagellate</name>
    <dbReference type="NCBI Taxonomy" id="89957"/>
    <lineage>
        <taxon>Eukaryota</taxon>
        <taxon>Sar</taxon>
        <taxon>Alveolata</taxon>
        <taxon>Dinophyceae</taxon>
        <taxon>Suessiales</taxon>
        <taxon>Suessiaceae</taxon>
        <taxon>Polarella</taxon>
    </lineage>
</organism>
<feature type="region of interest" description="Disordered" evidence="1">
    <location>
        <begin position="21"/>
        <end position="54"/>
    </location>
</feature>
<name>A0A813G5S4_POLGL</name>
<feature type="non-terminal residue" evidence="2">
    <location>
        <position position="91"/>
    </location>
</feature>
<comment type="caution">
    <text evidence="2">The sequence shown here is derived from an EMBL/GenBank/DDBJ whole genome shotgun (WGS) entry which is preliminary data.</text>
</comment>
<evidence type="ECO:0000313" key="3">
    <source>
        <dbReference type="Proteomes" id="UP000654075"/>
    </source>
</evidence>
<evidence type="ECO:0000256" key="1">
    <source>
        <dbReference type="SAM" id="MobiDB-lite"/>
    </source>
</evidence>
<proteinExistence type="predicted"/>
<reference evidence="2" key="1">
    <citation type="submission" date="2021-02" db="EMBL/GenBank/DDBJ databases">
        <authorList>
            <person name="Dougan E. K."/>
            <person name="Rhodes N."/>
            <person name="Thang M."/>
            <person name="Chan C."/>
        </authorList>
    </citation>
    <scope>NUCLEOTIDE SEQUENCE</scope>
</reference>
<dbReference type="Proteomes" id="UP000654075">
    <property type="component" value="Unassembled WGS sequence"/>
</dbReference>
<feature type="non-terminal residue" evidence="2">
    <location>
        <position position="1"/>
    </location>
</feature>
<dbReference type="EMBL" id="CAJNNV010027788">
    <property type="protein sequence ID" value="CAE8621640.1"/>
    <property type="molecule type" value="Genomic_DNA"/>
</dbReference>
<gene>
    <name evidence="2" type="ORF">PGLA1383_LOCUS39161</name>
</gene>
<feature type="compositionally biased region" description="Basic and acidic residues" evidence="1">
    <location>
        <begin position="21"/>
        <end position="35"/>
    </location>
</feature>